<dbReference type="PANTHER" id="PTHR43467">
    <property type="entry name" value="COBALT-PRECORRIN-2 C(20)-METHYLTRANSFERASE"/>
    <property type="match status" value="1"/>
</dbReference>
<dbReference type="GO" id="GO:0043819">
    <property type="term" value="F:precorrin-6A synthase (deacetylating) activity"/>
    <property type="evidence" value="ECO:0007669"/>
    <property type="project" value="UniProtKB-EC"/>
</dbReference>
<evidence type="ECO:0000256" key="1">
    <source>
        <dbReference type="ARBA" id="ARBA00004953"/>
    </source>
</evidence>
<dbReference type="AlphaFoldDB" id="A0A516H6V1"/>
<organism evidence="8 9">
    <name type="scientific">Ferrovibrio terrae</name>
    <dbReference type="NCBI Taxonomy" id="2594003"/>
    <lineage>
        <taxon>Bacteria</taxon>
        <taxon>Pseudomonadati</taxon>
        <taxon>Pseudomonadota</taxon>
        <taxon>Alphaproteobacteria</taxon>
        <taxon>Rhodospirillales</taxon>
        <taxon>Rhodospirillaceae</taxon>
        <taxon>Ferrovibrio</taxon>
    </lineage>
</organism>
<dbReference type="PIRSF" id="PIRSF036525">
    <property type="entry name" value="CobF"/>
    <property type="match status" value="1"/>
</dbReference>
<dbReference type="EMBL" id="CP041636">
    <property type="protein sequence ID" value="QDO99499.1"/>
    <property type="molecule type" value="Genomic_DNA"/>
</dbReference>
<protein>
    <recommendedName>
        <fullName evidence="6">Precorrin-6A synthase [deacetylating]</fullName>
        <ecNumber evidence="6">2.1.1.152</ecNumber>
    </recommendedName>
</protein>
<dbReference type="CDD" id="cd11643">
    <property type="entry name" value="Precorrin-6A-synthase"/>
    <property type="match status" value="1"/>
</dbReference>
<keyword evidence="4 6" id="KW-0808">Transferase</keyword>
<dbReference type="RefSeq" id="WP_144258495.1">
    <property type="nucleotide sequence ID" value="NZ_CP041636.1"/>
</dbReference>
<dbReference type="InterPro" id="IPR014776">
    <property type="entry name" value="4pyrrole_Mease_sub2"/>
</dbReference>
<keyword evidence="3 6" id="KW-0489">Methyltransferase</keyword>
<evidence type="ECO:0000256" key="2">
    <source>
        <dbReference type="ARBA" id="ARBA00022573"/>
    </source>
</evidence>
<name>A0A516H6V1_9PROT</name>
<keyword evidence="2" id="KW-0169">Cobalamin biosynthesis</keyword>
<evidence type="ECO:0000256" key="4">
    <source>
        <dbReference type="ARBA" id="ARBA00022679"/>
    </source>
</evidence>
<accession>A0A516H6V1</accession>
<dbReference type="NCBIfam" id="TIGR02434">
    <property type="entry name" value="CobF"/>
    <property type="match status" value="1"/>
</dbReference>
<dbReference type="InterPro" id="IPR012797">
    <property type="entry name" value="CobF"/>
</dbReference>
<evidence type="ECO:0000256" key="6">
    <source>
        <dbReference type="PIRNR" id="PIRNR036525"/>
    </source>
</evidence>
<comment type="catalytic activity">
    <reaction evidence="6">
        <text>precorrin-5 + S-adenosyl-L-methionine + H2O = precorrin-6A + acetate + S-adenosyl-L-homocysteine + 2 H(+)</text>
        <dbReference type="Rhea" id="RHEA:18261"/>
        <dbReference type="ChEBI" id="CHEBI:15377"/>
        <dbReference type="ChEBI" id="CHEBI:15378"/>
        <dbReference type="ChEBI" id="CHEBI:30089"/>
        <dbReference type="ChEBI" id="CHEBI:57856"/>
        <dbReference type="ChEBI" id="CHEBI:59789"/>
        <dbReference type="ChEBI" id="CHEBI:77871"/>
        <dbReference type="ChEBI" id="CHEBI:77872"/>
        <dbReference type="EC" id="2.1.1.152"/>
    </reaction>
</comment>
<feature type="domain" description="Tetrapyrrole methylase" evidence="7">
    <location>
        <begin position="4"/>
        <end position="227"/>
    </location>
</feature>
<evidence type="ECO:0000313" key="8">
    <source>
        <dbReference type="EMBL" id="QDO99499.1"/>
    </source>
</evidence>
<dbReference type="GO" id="GO:0032259">
    <property type="term" value="P:methylation"/>
    <property type="evidence" value="ECO:0007669"/>
    <property type="project" value="UniProtKB-KW"/>
</dbReference>
<keyword evidence="9" id="KW-1185">Reference proteome</keyword>
<comment type="pathway">
    <text evidence="1">Cofactor biosynthesis; adenosylcobalamin biosynthesis.</text>
</comment>
<dbReference type="SUPFAM" id="SSF53790">
    <property type="entry name" value="Tetrapyrrole methylase"/>
    <property type="match status" value="1"/>
</dbReference>
<proteinExistence type="predicted"/>
<dbReference type="PANTHER" id="PTHR43467:SF1">
    <property type="entry name" value="PRECORRIN-6A SYNTHASE [DEACETYLATING]"/>
    <property type="match status" value="1"/>
</dbReference>
<comment type="function">
    <text evidence="6">Catalyzes the methylation of C-1 in precorrin-5 and the subsequent extrusion of acetic acid from the resulting intermediate to form cobalt-precorrin-6A.</text>
</comment>
<keyword evidence="5 6" id="KW-0949">S-adenosyl-L-methionine</keyword>
<reference evidence="8 9" key="1">
    <citation type="submission" date="2019-07" db="EMBL/GenBank/DDBJ databases">
        <title>Genome sequencing for Ferrovibrio sp. K5.</title>
        <authorList>
            <person name="Park S.-J."/>
        </authorList>
    </citation>
    <scope>NUCLEOTIDE SEQUENCE [LARGE SCALE GENOMIC DNA]</scope>
    <source>
        <strain evidence="8 9">K5</strain>
    </source>
</reference>
<gene>
    <name evidence="8" type="ORF">FNB15_20495</name>
</gene>
<dbReference type="Pfam" id="PF00590">
    <property type="entry name" value="TP_methylase"/>
    <property type="match status" value="1"/>
</dbReference>
<dbReference type="EC" id="2.1.1.152" evidence="6"/>
<dbReference type="OrthoDB" id="9787471at2"/>
<dbReference type="Gene3D" id="3.30.950.10">
    <property type="entry name" value="Methyltransferase, Cobalt-precorrin-4 Transmethylase, Domain 2"/>
    <property type="match status" value="1"/>
</dbReference>
<dbReference type="InterPro" id="IPR000878">
    <property type="entry name" value="4pyrrol_Mease"/>
</dbReference>
<evidence type="ECO:0000313" key="9">
    <source>
        <dbReference type="Proteomes" id="UP000317496"/>
    </source>
</evidence>
<sequence>MKTILIIGIGAGNPEHITIQAVNALNRVDVFFIMDKGEAKGSMIDLRRDICARFITANRKYRFATAQSPQWDRHSGEYNAVIGGLNSDKQAVFEQMIAGEMQDGETAGVLVWGDPSLYDSTIRIMTDIAAAGRQAITYDVIPGISSLHALTAQHRTTLNTVGQPVEITTGRRLTEGGFPPRTDSVFVMLDGDETYRHFAEDDSLDIYWGAYVGTPDEILIAGRLKDVAGQIAQARAAAKKTHGWIMDSYLLRRRRQKD</sequence>
<evidence type="ECO:0000256" key="5">
    <source>
        <dbReference type="ARBA" id="ARBA00022691"/>
    </source>
</evidence>
<dbReference type="Gene3D" id="3.40.1010.10">
    <property type="entry name" value="Cobalt-precorrin-4 Transmethylase, Domain 1"/>
    <property type="match status" value="1"/>
</dbReference>
<dbReference type="KEGG" id="fer:FNB15_20495"/>
<dbReference type="GO" id="GO:0009236">
    <property type="term" value="P:cobalamin biosynthetic process"/>
    <property type="evidence" value="ECO:0007669"/>
    <property type="project" value="UniProtKB-KW"/>
</dbReference>
<dbReference type="InterPro" id="IPR035996">
    <property type="entry name" value="4pyrrol_Methylase_sf"/>
</dbReference>
<evidence type="ECO:0000259" key="7">
    <source>
        <dbReference type="Pfam" id="PF00590"/>
    </source>
</evidence>
<dbReference type="Proteomes" id="UP000317496">
    <property type="component" value="Chromosome"/>
</dbReference>
<dbReference type="InterPro" id="IPR014777">
    <property type="entry name" value="4pyrrole_Mease_sub1"/>
</dbReference>
<evidence type="ECO:0000256" key="3">
    <source>
        <dbReference type="ARBA" id="ARBA00022603"/>
    </source>
</evidence>